<keyword evidence="2" id="KW-1185">Reference proteome</keyword>
<accession>G8QQW5</accession>
<gene>
    <name evidence="1" type="ordered locus">SpiGrapes_2026</name>
</gene>
<protein>
    <recommendedName>
        <fullName evidence="3">Tetratricopeptide repeat protein</fullName>
    </recommendedName>
</protein>
<name>G8QQW5_SPHPG</name>
<evidence type="ECO:0000313" key="1">
    <source>
        <dbReference type="EMBL" id="AEV29813.1"/>
    </source>
</evidence>
<dbReference type="KEGG" id="sgp:SpiGrapes_2026"/>
<dbReference type="STRING" id="158190.SpiGrapes_2026"/>
<dbReference type="Proteomes" id="UP000005632">
    <property type="component" value="Chromosome"/>
</dbReference>
<sequence>MNVLGWYHQRRMLNAMVQNQWTEAETHIRKLLVLQGKSMGLEYNLAVVLLGLEQNEEAFQMLLSCVERYGESLRLCRLLGDIQYGRGNREDSIHWYSLALSDNPTEKEKRLLSLRLELLFDSKRFFMIQEKLASLPEARTCLETDPQKAFSLYKEIAEADPTHVESLNNLGTLFLNEYKDPLAAEEKFSQVLELVDNSGAARNLAKAKKERQS</sequence>
<dbReference type="RefSeq" id="WP_014270656.1">
    <property type="nucleotide sequence ID" value="NC_016633.1"/>
</dbReference>
<dbReference type="Gene3D" id="1.25.40.10">
    <property type="entry name" value="Tetratricopeptide repeat domain"/>
    <property type="match status" value="2"/>
</dbReference>
<dbReference type="AlphaFoldDB" id="G8QQW5"/>
<evidence type="ECO:0008006" key="3">
    <source>
        <dbReference type="Google" id="ProtNLM"/>
    </source>
</evidence>
<organism evidence="1 2">
    <name type="scientific">Sphaerochaeta pleomorpha (strain ATCC BAA-1885 / DSM 22778 / Grapes)</name>
    <dbReference type="NCBI Taxonomy" id="158190"/>
    <lineage>
        <taxon>Bacteria</taxon>
        <taxon>Pseudomonadati</taxon>
        <taxon>Spirochaetota</taxon>
        <taxon>Spirochaetia</taxon>
        <taxon>Spirochaetales</taxon>
        <taxon>Sphaerochaetaceae</taxon>
        <taxon>Sphaerochaeta</taxon>
    </lineage>
</organism>
<proteinExistence type="predicted"/>
<evidence type="ECO:0000313" key="2">
    <source>
        <dbReference type="Proteomes" id="UP000005632"/>
    </source>
</evidence>
<dbReference type="eggNOG" id="COG0457">
    <property type="taxonomic scope" value="Bacteria"/>
</dbReference>
<dbReference type="HOGENOM" id="CLU_1304234_0_0_12"/>
<dbReference type="InterPro" id="IPR011990">
    <property type="entry name" value="TPR-like_helical_dom_sf"/>
</dbReference>
<dbReference type="SUPFAM" id="SSF48452">
    <property type="entry name" value="TPR-like"/>
    <property type="match status" value="1"/>
</dbReference>
<dbReference type="OrthoDB" id="369110at2"/>
<reference evidence="1 2" key="1">
    <citation type="submission" date="2011-11" db="EMBL/GenBank/DDBJ databases">
        <title>Complete sequence of Spirochaeta sp. grapes.</title>
        <authorList>
            <consortium name="US DOE Joint Genome Institute"/>
            <person name="Lucas S."/>
            <person name="Han J."/>
            <person name="Lapidus A."/>
            <person name="Cheng J.-F."/>
            <person name="Goodwin L."/>
            <person name="Pitluck S."/>
            <person name="Peters L."/>
            <person name="Ovchinnikova G."/>
            <person name="Munk A.C."/>
            <person name="Detter J.C."/>
            <person name="Han C."/>
            <person name="Tapia R."/>
            <person name="Land M."/>
            <person name="Hauser L."/>
            <person name="Kyrpides N."/>
            <person name="Ivanova N."/>
            <person name="Pagani I."/>
            <person name="Ritalahtilisa K."/>
            <person name="Loeffler F."/>
            <person name="Woyke T."/>
        </authorList>
    </citation>
    <scope>NUCLEOTIDE SEQUENCE [LARGE SCALE GENOMIC DNA]</scope>
    <source>
        <strain evidence="2">ATCC BAA-1885 / DSM 22778 / Grapes</strain>
    </source>
</reference>
<dbReference type="EMBL" id="CP003155">
    <property type="protein sequence ID" value="AEV29813.1"/>
    <property type="molecule type" value="Genomic_DNA"/>
</dbReference>